<evidence type="ECO:0000313" key="17">
    <source>
        <dbReference type="Proteomes" id="UP000307217"/>
    </source>
</evidence>
<dbReference type="OrthoDB" id="2489132at2"/>
<dbReference type="Pfam" id="PF00015">
    <property type="entry name" value="MCPsignal"/>
    <property type="match status" value="1"/>
</dbReference>
<keyword evidence="2" id="KW-1003">Cell membrane</keyword>
<dbReference type="InterPro" id="IPR000727">
    <property type="entry name" value="T_SNARE_dom"/>
</dbReference>
<accession>A0A5S3VAR7</accession>
<comment type="subcellular location">
    <subcellularLocation>
        <location evidence="1">Cell inner membrane</location>
        <topology evidence="1">Multi-pass membrane protein</topology>
    </subcellularLocation>
</comment>
<dbReference type="Proteomes" id="UP000307217">
    <property type="component" value="Unassembled WGS sequence"/>
</dbReference>
<dbReference type="PROSITE" id="PS50111">
    <property type="entry name" value="CHEMOTAXIS_TRANSDUC_2"/>
    <property type="match status" value="1"/>
</dbReference>
<dbReference type="AlphaFoldDB" id="A0A5S3VAR7"/>
<keyword evidence="7 12" id="KW-1133">Transmembrane helix</keyword>
<evidence type="ECO:0000256" key="2">
    <source>
        <dbReference type="ARBA" id="ARBA00022475"/>
    </source>
</evidence>
<dbReference type="GO" id="GO:0016597">
    <property type="term" value="F:amino acid binding"/>
    <property type="evidence" value="ECO:0007669"/>
    <property type="project" value="UniProtKB-ARBA"/>
</dbReference>
<keyword evidence="3" id="KW-0488">Methylation</keyword>
<dbReference type="PANTHER" id="PTHR32089:SF117">
    <property type="entry name" value="METHYL ACCEPTING SENSORY TRANSDUCER WITH CACHE_1 SMALL MOLECULE BINDING DOMAIN"/>
    <property type="match status" value="1"/>
</dbReference>
<dbReference type="CDD" id="cd12913">
    <property type="entry name" value="PDC1_MCP_like"/>
    <property type="match status" value="1"/>
</dbReference>
<keyword evidence="5" id="KW-0997">Cell inner membrane</keyword>
<reference evidence="16 17" key="1">
    <citation type="submission" date="2018-01" db="EMBL/GenBank/DDBJ databases">
        <authorList>
            <person name="Paulsen S."/>
            <person name="Gram L.K."/>
        </authorList>
    </citation>
    <scope>NUCLEOTIDE SEQUENCE [LARGE SCALE GENOMIC DNA]</scope>
    <source>
        <strain evidence="16 17">S3790</strain>
    </source>
</reference>
<comment type="similarity">
    <text evidence="10">Belongs to the methyl-accepting chemotaxis (MCP) protein family.</text>
</comment>
<evidence type="ECO:0000259" key="15">
    <source>
        <dbReference type="PROSITE" id="PS50885"/>
    </source>
</evidence>
<dbReference type="InterPro" id="IPR004089">
    <property type="entry name" value="MCPsignal_dom"/>
</dbReference>
<keyword evidence="4" id="KW-0145">Chemotaxis</keyword>
<evidence type="ECO:0000256" key="7">
    <source>
        <dbReference type="ARBA" id="ARBA00022989"/>
    </source>
</evidence>
<dbReference type="Gene3D" id="3.30.450.20">
    <property type="entry name" value="PAS domain"/>
    <property type="match status" value="2"/>
</dbReference>
<dbReference type="SMART" id="SM00304">
    <property type="entry name" value="HAMP"/>
    <property type="match status" value="1"/>
</dbReference>
<feature type="domain" description="HAMP" evidence="15">
    <location>
        <begin position="292"/>
        <end position="346"/>
    </location>
</feature>
<proteinExistence type="inferred from homology"/>
<evidence type="ECO:0000256" key="5">
    <source>
        <dbReference type="ARBA" id="ARBA00022519"/>
    </source>
</evidence>
<dbReference type="InterPro" id="IPR003660">
    <property type="entry name" value="HAMP_dom"/>
</dbReference>
<dbReference type="Pfam" id="PF02743">
    <property type="entry name" value="dCache_1"/>
    <property type="match status" value="1"/>
</dbReference>
<evidence type="ECO:0000256" key="12">
    <source>
        <dbReference type="SAM" id="Phobius"/>
    </source>
</evidence>
<dbReference type="InterPro" id="IPR033479">
    <property type="entry name" value="dCache_1"/>
</dbReference>
<sequence>MKFKHKIVLVSSAVLFLALSVLSIKQYFSIKHNLETQVNQSVSEIIQGMSNTVTAQMDGSINLAALTTGLVANIDSLPNAAPLLSQPKLTEQFILIGYGEEQTGKYVASDPSWDPGPTWDPRKRPWYTDAKNAGQIIVTAPYADSVSNEIVVSIGTPVKKSGNFHGAIFFDVSLDKLGNMINSFNLFDAGFAFMVSQDGIIISHPNTKLNGQNASQFLGSLAFNTTKTQSLRLNDKEHIIVFKEVEGYDWLVGVALEKKTVFSAIDALTHDSVVFTMLFVLVSIVVLSIVINFLMKPLADINDAMANIAQGNADLTVRLNTASEPEFSSLAKNFNLFTTRLQQLIADIQVLGHEILADAKQTSSGANHTSTAISRQLESLSALALATDNMSTTEQRVATSAQEAAQAIQSTDSAALDGQKIVTETTDTIAHLSEQITTAVNVVNELEVSSSGIEKILSVINGIAEQTNLLALNAAIEAARAGESGRGFAVVADEVRTLAQRTQEATTEIKTMIDQLQSGAVNAVQVMKQSQSVVEKTVGKADETKSSLDTIRSAIAHIVDLNLHIASMLNEQRQVVDDVNHNALEIRNISDMVFNEANTVNETMQSQVDKIAHQENMLEQFKV</sequence>
<dbReference type="GO" id="GO:0006935">
    <property type="term" value="P:chemotaxis"/>
    <property type="evidence" value="ECO:0007669"/>
    <property type="project" value="UniProtKB-KW"/>
</dbReference>
<organism evidence="16 17">
    <name type="scientific">Pseudoalteromonas aurantia</name>
    <dbReference type="NCBI Taxonomy" id="43654"/>
    <lineage>
        <taxon>Bacteria</taxon>
        <taxon>Pseudomonadati</taxon>
        <taxon>Pseudomonadota</taxon>
        <taxon>Gammaproteobacteria</taxon>
        <taxon>Alteromonadales</taxon>
        <taxon>Pseudoalteromonadaceae</taxon>
        <taxon>Pseudoalteromonas</taxon>
    </lineage>
</organism>
<gene>
    <name evidence="16" type="ORF">CWC19_07280</name>
</gene>
<dbReference type="SUPFAM" id="SSF103190">
    <property type="entry name" value="Sensory domain-like"/>
    <property type="match status" value="1"/>
</dbReference>
<evidence type="ECO:0000259" key="14">
    <source>
        <dbReference type="PROSITE" id="PS50192"/>
    </source>
</evidence>
<dbReference type="FunFam" id="1.10.287.950:FF:000001">
    <property type="entry name" value="Methyl-accepting chemotaxis sensory transducer"/>
    <property type="match status" value="1"/>
</dbReference>
<evidence type="ECO:0000256" key="1">
    <source>
        <dbReference type="ARBA" id="ARBA00004429"/>
    </source>
</evidence>
<reference evidence="17" key="2">
    <citation type="submission" date="2019-06" db="EMBL/GenBank/DDBJ databases">
        <title>Co-occurence of chitin degradation, pigmentation and bioactivity in marine Pseudoalteromonas.</title>
        <authorList>
            <person name="Sonnenschein E.C."/>
            <person name="Bech P.K."/>
        </authorList>
    </citation>
    <scope>NUCLEOTIDE SEQUENCE [LARGE SCALE GENOMIC DNA]</scope>
    <source>
        <strain evidence="17">S3790</strain>
    </source>
</reference>
<evidence type="ECO:0000256" key="6">
    <source>
        <dbReference type="ARBA" id="ARBA00022692"/>
    </source>
</evidence>
<feature type="transmembrane region" description="Helical" evidence="12">
    <location>
        <begin position="273"/>
        <end position="295"/>
    </location>
</feature>
<keyword evidence="8 12" id="KW-0472">Membrane</keyword>
<dbReference type="PROSITE" id="PS50192">
    <property type="entry name" value="T_SNARE"/>
    <property type="match status" value="1"/>
</dbReference>
<keyword evidence="6 12" id="KW-0812">Transmembrane</keyword>
<dbReference type="CDD" id="cd06225">
    <property type="entry name" value="HAMP"/>
    <property type="match status" value="1"/>
</dbReference>
<evidence type="ECO:0000256" key="8">
    <source>
        <dbReference type="ARBA" id="ARBA00023136"/>
    </source>
</evidence>
<dbReference type="GO" id="GO:0005886">
    <property type="term" value="C:plasma membrane"/>
    <property type="evidence" value="ECO:0007669"/>
    <property type="project" value="UniProtKB-SubCell"/>
</dbReference>
<dbReference type="SMART" id="SM00283">
    <property type="entry name" value="MA"/>
    <property type="match status" value="1"/>
</dbReference>
<dbReference type="FunFam" id="3.30.450.20:FF:000048">
    <property type="entry name" value="Methyl-accepting chemotaxis protein"/>
    <property type="match status" value="1"/>
</dbReference>
<dbReference type="Pfam" id="PF00672">
    <property type="entry name" value="HAMP"/>
    <property type="match status" value="1"/>
</dbReference>
<dbReference type="GO" id="GO:0043200">
    <property type="term" value="P:response to amino acid"/>
    <property type="evidence" value="ECO:0007669"/>
    <property type="project" value="UniProtKB-ARBA"/>
</dbReference>
<evidence type="ECO:0000256" key="4">
    <source>
        <dbReference type="ARBA" id="ARBA00022500"/>
    </source>
</evidence>
<protein>
    <submittedName>
        <fullName evidence="16">Chemotaxis protein</fullName>
    </submittedName>
</protein>
<evidence type="ECO:0000256" key="3">
    <source>
        <dbReference type="ARBA" id="ARBA00022481"/>
    </source>
</evidence>
<keyword evidence="9 11" id="KW-0807">Transducer</keyword>
<evidence type="ECO:0000256" key="10">
    <source>
        <dbReference type="ARBA" id="ARBA00029447"/>
    </source>
</evidence>
<evidence type="ECO:0000313" key="16">
    <source>
        <dbReference type="EMBL" id="TMO68865.1"/>
    </source>
</evidence>
<dbReference type="CDD" id="cd11386">
    <property type="entry name" value="MCP_signal"/>
    <property type="match status" value="1"/>
</dbReference>
<feature type="domain" description="T-SNARE coiled-coil homology" evidence="14">
    <location>
        <begin position="538"/>
        <end position="582"/>
    </location>
</feature>
<dbReference type="EMBL" id="PNBX01000028">
    <property type="protein sequence ID" value="TMO68865.1"/>
    <property type="molecule type" value="Genomic_DNA"/>
</dbReference>
<dbReference type="GO" id="GO:0007165">
    <property type="term" value="P:signal transduction"/>
    <property type="evidence" value="ECO:0007669"/>
    <property type="project" value="UniProtKB-KW"/>
</dbReference>
<dbReference type="RefSeq" id="WP_138591257.1">
    <property type="nucleotide sequence ID" value="NZ_PNBX01000028.1"/>
</dbReference>
<dbReference type="PANTHER" id="PTHR32089">
    <property type="entry name" value="METHYL-ACCEPTING CHEMOTAXIS PROTEIN MCPB"/>
    <property type="match status" value="1"/>
</dbReference>
<dbReference type="SUPFAM" id="SSF58104">
    <property type="entry name" value="Methyl-accepting chemotaxis protein (MCP) signaling domain"/>
    <property type="match status" value="1"/>
</dbReference>
<name>A0A5S3VAR7_9GAMM</name>
<feature type="domain" description="Methyl-accepting transducer" evidence="13">
    <location>
        <begin position="351"/>
        <end position="587"/>
    </location>
</feature>
<dbReference type="PROSITE" id="PS50885">
    <property type="entry name" value="HAMP"/>
    <property type="match status" value="1"/>
</dbReference>
<evidence type="ECO:0000259" key="13">
    <source>
        <dbReference type="PROSITE" id="PS50111"/>
    </source>
</evidence>
<dbReference type="InterPro" id="IPR029151">
    <property type="entry name" value="Sensor-like_sf"/>
</dbReference>
<evidence type="ECO:0000256" key="9">
    <source>
        <dbReference type="ARBA" id="ARBA00023224"/>
    </source>
</evidence>
<comment type="caution">
    <text evidence="16">The sequence shown here is derived from an EMBL/GenBank/DDBJ whole genome shotgun (WGS) entry which is preliminary data.</text>
</comment>
<dbReference type="Gene3D" id="1.10.287.950">
    <property type="entry name" value="Methyl-accepting chemotaxis protein"/>
    <property type="match status" value="1"/>
</dbReference>
<dbReference type="CDD" id="cd12912">
    <property type="entry name" value="PDC2_MCP_like"/>
    <property type="match status" value="1"/>
</dbReference>
<evidence type="ECO:0000256" key="11">
    <source>
        <dbReference type="PROSITE-ProRule" id="PRU00284"/>
    </source>
</evidence>